<organism evidence="4 5">
    <name type="scientific">Actinobacillus succinogenes (strain ATCC 55618 / DSM 22257 / CCUG 43843 / 130Z)</name>
    <dbReference type="NCBI Taxonomy" id="339671"/>
    <lineage>
        <taxon>Bacteria</taxon>
        <taxon>Pseudomonadati</taxon>
        <taxon>Pseudomonadota</taxon>
        <taxon>Gammaproteobacteria</taxon>
        <taxon>Pasteurellales</taxon>
        <taxon>Pasteurellaceae</taxon>
        <taxon>Actinobacillus</taxon>
    </lineage>
</organism>
<comment type="subcellular location">
    <subcellularLocation>
        <location evidence="1">Cell inner membrane</location>
        <topology evidence="1">Multi-pass membrane protein</topology>
    </subcellularLocation>
</comment>
<evidence type="ECO:0000256" key="2">
    <source>
        <dbReference type="SAM" id="Phobius"/>
    </source>
</evidence>
<feature type="transmembrane region" description="Helical" evidence="2">
    <location>
        <begin position="21"/>
        <end position="40"/>
    </location>
</feature>
<feature type="domain" description="YutG/PgpA" evidence="3">
    <location>
        <begin position="30"/>
        <end position="169"/>
    </location>
</feature>
<keyword evidence="1" id="KW-0442">Lipid degradation</keyword>
<sequence length="174" mass="19194">MKDKQTLIFLMTESNNPLSRVRLTNPVHFLALGFGSGLIHPAPGTWGSALGTVIGVILLQFLTPISFLILTALSFVAGCYLCQKTADDMGVHDPGSIVWDEFVGVWLCLSAVPVLNWYWGAAAFAVFRFFDILKPYPIKIFDQKLENGFGIMIDDVLAAVYAVIVLRLAVWLVM</sequence>
<dbReference type="GO" id="GO:0005886">
    <property type="term" value="C:plasma membrane"/>
    <property type="evidence" value="ECO:0007669"/>
    <property type="project" value="UniProtKB-SubCell"/>
</dbReference>
<comment type="function">
    <text evidence="1">Lipid phosphatase which dephosphorylates phosphatidylglycerophosphate (PGP) to phosphatidylglycerol (PG).</text>
</comment>
<evidence type="ECO:0000313" key="4">
    <source>
        <dbReference type="EMBL" id="ABR74843.1"/>
    </source>
</evidence>
<feature type="transmembrane region" description="Helical" evidence="2">
    <location>
        <begin position="103"/>
        <end position="129"/>
    </location>
</feature>
<comment type="pathway">
    <text evidence="1">Phospholipid metabolism; phosphatidylglycerol biosynthesis; phosphatidylglycerol from CDP-diacylglycerol: step 2/2.</text>
</comment>
<dbReference type="Proteomes" id="UP000001114">
    <property type="component" value="Chromosome"/>
</dbReference>
<gene>
    <name evidence="4" type="ordered locus">Asuc_1485</name>
</gene>
<evidence type="ECO:0000256" key="1">
    <source>
        <dbReference type="PIRNR" id="PIRNR006162"/>
    </source>
</evidence>
<proteinExistence type="predicted"/>
<feature type="transmembrane region" description="Helical" evidence="2">
    <location>
        <begin position="149"/>
        <end position="173"/>
    </location>
</feature>
<dbReference type="PANTHER" id="PTHR36305:SF1">
    <property type="entry name" value="PHOSPHATIDYLGLYCEROPHOSPHATASE A"/>
    <property type="match status" value="1"/>
</dbReference>
<dbReference type="PANTHER" id="PTHR36305">
    <property type="entry name" value="PHOSPHATIDYLGLYCEROPHOSPHATASE A"/>
    <property type="match status" value="1"/>
</dbReference>
<accession>A6VPE6</accession>
<dbReference type="PIRSF" id="PIRSF006162">
    <property type="entry name" value="PgpA"/>
    <property type="match status" value="1"/>
</dbReference>
<dbReference type="STRING" id="339671.Asuc_1485"/>
<protein>
    <recommendedName>
        <fullName evidence="1">Phosphatidylglycerophosphatase A</fullName>
        <ecNumber evidence="1">3.1.3.27</ecNumber>
    </recommendedName>
    <alternativeName>
        <fullName evidence="1">Phosphatidylglycerolphosphate phosphatase A</fullName>
    </alternativeName>
</protein>
<evidence type="ECO:0000259" key="3">
    <source>
        <dbReference type="Pfam" id="PF04608"/>
    </source>
</evidence>
<dbReference type="UniPathway" id="UPA00084">
    <property type="reaction ID" value="UER00504"/>
</dbReference>
<name>A6VPE6_ACTSZ</name>
<dbReference type="eggNOG" id="COG1267">
    <property type="taxonomic scope" value="Bacteria"/>
</dbReference>
<dbReference type="EMBL" id="CP000746">
    <property type="protein sequence ID" value="ABR74843.1"/>
    <property type="molecule type" value="Genomic_DNA"/>
</dbReference>
<dbReference type="InterPro" id="IPR007686">
    <property type="entry name" value="YutG/PgpA"/>
</dbReference>
<dbReference type="GO" id="GO:0008962">
    <property type="term" value="F:phosphatidylglycerophosphatase activity"/>
    <property type="evidence" value="ECO:0007669"/>
    <property type="project" value="UniProtKB-EC"/>
</dbReference>
<dbReference type="InterPro" id="IPR036681">
    <property type="entry name" value="PgpA-like_sf"/>
</dbReference>
<keyword evidence="1" id="KW-1208">Phospholipid metabolism</keyword>
<keyword evidence="1" id="KW-0378">Hydrolase</keyword>
<evidence type="ECO:0000313" key="5">
    <source>
        <dbReference type="Proteomes" id="UP000001114"/>
    </source>
</evidence>
<comment type="cofactor">
    <cofactor evidence="1">
        <name>Mg(2+)</name>
        <dbReference type="ChEBI" id="CHEBI:18420"/>
    </cofactor>
</comment>
<dbReference type="KEGG" id="asu:Asuc_1485"/>
<keyword evidence="1" id="KW-1003">Cell membrane</keyword>
<dbReference type="HOGENOM" id="CLU_103734_0_1_6"/>
<dbReference type="GO" id="GO:0009395">
    <property type="term" value="P:phospholipid catabolic process"/>
    <property type="evidence" value="ECO:0007669"/>
    <property type="project" value="UniProtKB-KW"/>
</dbReference>
<dbReference type="InterPro" id="IPR026037">
    <property type="entry name" value="PgpA"/>
</dbReference>
<keyword evidence="1" id="KW-0460">Magnesium</keyword>
<dbReference type="SUPFAM" id="SSF101307">
    <property type="entry name" value="YutG-like"/>
    <property type="match status" value="1"/>
</dbReference>
<keyword evidence="1 2" id="KW-0812">Transmembrane</keyword>
<dbReference type="EC" id="3.1.3.27" evidence="1"/>
<keyword evidence="1" id="KW-0997">Cell inner membrane</keyword>
<keyword evidence="1" id="KW-0595">Phospholipid degradation</keyword>
<keyword evidence="1" id="KW-0479">Metal-binding</keyword>
<keyword evidence="5" id="KW-1185">Reference proteome</keyword>
<keyword evidence="2" id="KW-1133">Transmembrane helix</keyword>
<keyword evidence="1" id="KW-0443">Lipid metabolism</keyword>
<reference evidence="5" key="1">
    <citation type="journal article" date="2010" name="BMC Genomics">
        <title>A genomic perspective on the potential of Actinobacillus succinogenes for industrial succinate production.</title>
        <authorList>
            <person name="McKinlay J.B."/>
            <person name="Laivenieks M."/>
            <person name="Schindler B.D."/>
            <person name="McKinlay A.A."/>
            <person name="Siddaramappa S."/>
            <person name="Challacombe J.F."/>
            <person name="Lowry S.R."/>
            <person name="Clum A."/>
            <person name="Lapidus A.L."/>
            <person name="Burkhart K.B."/>
            <person name="Harkins V."/>
            <person name="Vieille C."/>
        </authorList>
    </citation>
    <scope>NUCLEOTIDE SEQUENCE [LARGE SCALE GENOMIC DNA]</scope>
    <source>
        <strain evidence="5">ATCC 55618 / DSM 22257 / CCUG 43843 / 130Z</strain>
    </source>
</reference>
<feature type="transmembrane region" description="Helical" evidence="2">
    <location>
        <begin position="52"/>
        <end position="82"/>
    </location>
</feature>
<comment type="catalytic activity">
    <reaction evidence="1">
        <text>a 1,2-diacyl-sn-glycero-3-phospho-(1'-sn-glycero-3'-phosphate) + H2O = a 1,2-diacyl-sn-glycero-3-phospho-(1'-sn-glycerol) + phosphate</text>
        <dbReference type="Rhea" id="RHEA:33751"/>
        <dbReference type="ChEBI" id="CHEBI:15377"/>
        <dbReference type="ChEBI" id="CHEBI:43474"/>
        <dbReference type="ChEBI" id="CHEBI:60110"/>
        <dbReference type="ChEBI" id="CHEBI:64716"/>
        <dbReference type="EC" id="3.1.3.27"/>
    </reaction>
</comment>
<dbReference type="AlphaFoldDB" id="A6VPE6"/>
<dbReference type="CDD" id="cd06971">
    <property type="entry name" value="PgpA"/>
    <property type="match status" value="1"/>
</dbReference>
<dbReference type="GO" id="GO:0006655">
    <property type="term" value="P:phosphatidylglycerol biosynthetic process"/>
    <property type="evidence" value="ECO:0007669"/>
    <property type="project" value="UniProtKB-UniPathway"/>
</dbReference>
<dbReference type="Pfam" id="PF04608">
    <property type="entry name" value="PgpA"/>
    <property type="match status" value="1"/>
</dbReference>
<dbReference type="GO" id="GO:0046872">
    <property type="term" value="F:metal ion binding"/>
    <property type="evidence" value="ECO:0007669"/>
    <property type="project" value="UniProtKB-KW"/>
</dbReference>
<keyword evidence="1 2" id="KW-0472">Membrane</keyword>